<dbReference type="GO" id="GO:0043456">
    <property type="term" value="P:regulation of pentose-phosphate shunt"/>
    <property type="evidence" value="ECO:0007669"/>
    <property type="project" value="TreeGrafter"/>
</dbReference>
<dbReference type="GO" id="GO:0005829">
    <property type="term" value="C:cytosol"/>
    <property type="evidence" value="ECO:0007669"/>
    <property type="project" value="TreeGrafter"/>
</dbReference>
<dbReference type="Pfam" id="PF00300">
    <property type="entry name" value="His_Phos_1"/>
    <property type="match status" value="1"/>
</dbReference>
<dbReference type="InterPro" id="IPR013078">
    <property type="entry name" value="His_Pase_superF_clade-1"/>
</dbReference>
<gene>
    <name evidence="2" type="ORF">SAMN05421743_101119</name>
</gene>
<keyword evidence="1" id="KW-0378">Hydrolase</keyword>
<dbReference type="Proteomes" id="UP000198584">
    <property type="component" value="Unassembled WGS sequence"/>
</dbReference>
<evidence type="ECO:0000256" key="1">
    <source>
        <dbReference type="ARBA" id="ARBA00022801"/>
    </source>
</evidence>
<keyword evidence="3" id="KW-1185">Reference proteome</keyword>
<accession>A0A1H3VQS8</accession>
<dbReference type="AlphaFoldDB" id="A0A1H3VQS8"/>
<dbReference type="PANTHER" id="PTHR46517:SF1">
    <property type="entry name" value="FRUCTOSE-2,6-BISPHOSPHATASE TIGAR"/>
    <property type="match status" value="1"/>
</dbReference>
<dbReference type="PANTHER" id="PTHR46517">
    <property type="entry name" value="FRUCTOSE-2,6-BISPHOSPHATASE TIGAR"/>
    <property type="match status" value="1"/>
</dbReference>
<dbReference type="InterPro" id="IPR029033">
    <property type="entry name" value="His_PPase_superfam"/>
</dbReference>
<organism evidence="2 3">
    <name type="scientific">Thalassobacillus cyri</name>
    <dbReference type="NCBI Taxonomy" id="571932"/>
    <lineage>
        <taxon>Bacteria</taxon>
        <taxon>Bacillati</taxon>
        <taxon>Bacillota</taxon>
        <taxon>Bacilli</taxon>
        <taxon>Bacillales</taxon>
        <taxon>Bacillaceae</taxon>
        <taxon>Thalassobacillus</taxon>
    </lineage>
</organism>
<dbReference type="EMBL" id="FNQR01000001">
    <property type="protein sequence ID" value="SDZ76594.1"/>
    <property type="molecule type" value="Genomic_DNA"/>
</dbReference>
<evidence type="ECO:0000313" key="3">
    <source>
        <dbReference type="Proteomes" id="UP000198584"/>
    </source>
</evidence>
<dbReference type="STRING" id="571932.SAMN05421743_101119"/>
<dbReference type="RefSeq" id="WP_093041101.1">
    <property type="nucleotide sequence ID" value="NZ_FNQR01000001.1"/>
</dbReference>
<sequence>MGTGDGVHLYFIRHGMTKGNKEKRYLGHSNEKLMTEFLPDLLFLKEQLSRITFDQIFTSDLIRCVETAAYLVPDQTACADPKLREMDFGDWEWKNHHELQNDPAYQHWIDHWETSSPPNGEDYQSFKRRVSQCLNEILENNRKNVLVVTHAGVIREVMNEFIPSLFFSDTNIPHGRGVRMIYEQAGGEWKCSSWSVVPIVEKESW</sequence>
<dbReference type="GO" id="GO:0045820">
    <property type="term" value="P:negative regulation of glycolytic process"/>
    <property type="evidence" value="ECO:0007669"/>
    <property type="project" value="TreeGrafter"/>
</dbReference>
<reference evidence="2 3" key="1">
    <citation type="submission" date="2016-10" db="EMBL/GenBank/DDBJ databases">
        <authorList>
            <person name="de Groot N.N."/>
        </authorList>
    </citation>
    <scope>NUCLEOTIDE SEQUENCE [LARGE SCALE GENOMIC DNA]</scope>
    <source>
        <strain evidence="2 3">CCM7597</strain>
    </source>
</reference>
<evidence type="ECO:0000313" key="2">
    <source>
        <dbReference type="EMBL" id="SDZ76594.1"/>
    </source>
</evidence>
<dbReference type="InterPro" id="IPR051695">
    <property type="entry name" value="Phosphoglycerate_Mutase"/>
</dbReference>
<dbReference type="GO" id="GO:0004331">
    <property type="term" value="F:fructose-2,6-bisphosphate 2-phosphatase activity"/>
    <property type="evidence" value="ECO:0007669"/>
    <property type="project" value="TreeGrafter"/>
</dbReference>
<dbReference type="SMART" id="SM00855">
    <property type="entry name" value="PGAM"/>
    <property type="match status" value="1"/>
</dbReference>
<dbReference type="OrthoDB" id="9783269at2"/>
<dbReference type="SUPFAM" id="SSF53254">
    <property type="entry name" value="Phosphoglycerate mutase-like"/>
    <property type="match status" value="1"/>
</dbReference>
<dbReference type="Gene3D" id="3.40.50.1240">
    <property type="entry name" value="Phosphoglycerate mutase-like"/>
    <property type="match status" value="1"/>
</dbReference>
<proteinExistence type="predicted"/>
<dbReference type="CDD" id="cd07067">
    <property type="entry name" value="HP_PGM_like"/>
    <property type="match status" value="1"/>
</dbReference>
<name>A0A1H3VQS8_9BACI</name>
<protein>
    <submittedName>
        <fullName evidence="2">Alpha-ribazole phosphatase</fullName>
    </submittedName>
</protein>